<reference evidence="3 4" key="1">
    <citation type="journal article" date="2020" name="ISME J.">
        <title>Uncovering the hidden diversity of litter-decomposition mechanisms in mushroom-forming fungi.</title>
        <authorList>
            <person name="Floudas D."/>
            <person name="Bentzer J."/>
            <person name="Ahren D."/>
            <person name="Johansson T."/>
            <person name="Persson P."/>
            <person name="Tunlid A."/>
        </authorList>
    </citation>
    <scope>NUCLEOTIDE SEQUENCE [LARGE SCALE GENOMIC DNA]</scope>
    <source>
        <strain evidence="3 4">CBS 175.51</strain>
    </source>
</reference>
<keyword evidence="1" id="KW-0175">Coiled coil</keyword>
<gene>
    <name evidence="3" type="ORF">D9611_004265</name>
</gene>
<dbReference type="GO" id="GO:0032007">
    <property type="term" value="P:negative regulation of TOR signaling"/>
    <property type="evidence" value="ECO:0007669"/>
    <property type="project" value="TreeGrafter"/>
</dbReference>
<feature type="compositionally biased region" description="Low complexity" evidence="2">
    <location>
        <begin position="465"/>
        <end position="477"/>
    </location>
</feature>
<dbReference type="GO" id="GO:0051726">
    <property type="term" value="P:regulation of cell cycle"/>
    <property type="evidence" value="ECO:0007669"/>
    <property type="project" value="TreeGrafter"/>
</dbReference>
<dbReference type="OrthoDB" id="28737at2759"/>
<feature type="coiled-coil region" evidence="1">
    <location>
        <begin position="734"/>
        <end position="844"/>
    </location>
</feature>
<dbReference type="EMBL" id="JAACJK010000164">
    <property type="protein sequence ID" value="KAF5324565.1"/>
    <property type="molecule type" value="Genomic_DNA"/>
</dbReference>
<keyword evidence="4" id="KW-1185">Reference proteome</keyword>
<dbReference type="Proteomes" id="UP000541558">
    <property type="component" value="Unassembled WGS sequence"/>
</dbReference>
<feature type="coiled-coil region" evidence="1">
    <location>
        <begin position="622"/>
        <end position="695"/>
    </location>
</feature>
<name>A0A8H5F5I0_9AGAR</name>
<dbReference type="InterPro" id="IPR007483">
    <property type="entry name" value="Hamartin"/>
</dbReference>
<sequence length="844" mass="96537">MPTTAALVRSLSSVLDKAPDAPSLPELLRLVDEYVDEAPQAIEAREVLAKQLEDEVVSLHIVAIDYSSVYQLEVLLAFQYHLIPILPPTAIISWFEPVLRPALREPHLPTASLNHAKELIISALQKTHEPHLARVGDFRRRLLELYLLDAYNELSGPDVLEWASLSQDERERRTRWKANLQDILIAYAVEEQEAFFTEVDQQFQVPTQRLQLLMLLNEFTSSTRFASTVSVLASHKLMKSLANCLFLDNSSTVATSAVLLIVKFLPYFAVHARAVLQAQLPKLCAIMARIMCWKERPPAPNNPLAPHDEDFERELYNESSRTLHPREDLNWKRLQMVFTAEHSPPPTSRQYFSILYYLYPSNVIKFIRTPALYLEENELKSPYVEDWNEAFDIHEIKRKSENFVREHICHPFLIWSNADQELSQPPFWDKYDVGRIVSEATMLDIRYLAVGLRERYNLEGREPAPGGSVPSSNVSVSMADRDAPQTQDSSGEPVRFIRPIDLSSGKVVISLQDMIEASVALKSNIDLEIIKPVSPPKSGFLSRSETEHAPAESPVEQVGSSGNKEGEGESSGDKEGPSHVAQAISGLQREVLLLRNELNFELWHSRENSKHIGRLYKDRILMRTAESERQGLYNKLRRYRAQVVALETDLREVKETSANAKNGYADWAKELQGRLKELREEKKRMSADLSNAQAAENDLKALFEAQGKRLADALQENFILQTEKKEQLPKVERLGEYEQQIEELTKMRQIWEDDSRKFTEQREELDRLHKENEALGARVAELERAHEDDEARDYRRQIQSLELRLAQMENIEVGASEQKLADENAVLKTEIEELQSIVATLKEQ</sequence>
<evidence type="ECO:0000256" key="1">
    <source>
        <dbReference type="SAM" id="Coils"/>
    </source>
</evidence>
<dbReference type="PANTHER" id="PTHR15154">
    <property type="entry name" value="HAMARTIN"/>
    <property type="match status" value="1"/>
</dbReference>
<feature type="region of interest" description="Disordered" evidence="2">
    <location>
        <begin position="459"/>
        <end position="495"/>
    </location>
</feature>
<accession>A0A8H5F5I0</accession>
<dbReference type="GO" id="GO:0033596">
    <property type="term" value="C:TSC1-TSC2 complex"/>
    <property type="evidence" value="ECO:0007669"/>
    <property type="project" value="TreeGrafter"/>
</dbReference>
<protein>
    <submittedName>
        <fullName evidence="3">Uncharacterized protein</fullName>
    </submittedName>
</protein>
<dbReference type="PANTHER" id="PTHR15154:SF2">
    <property type="entry name" value="HAMARTIN"/>
    <property type="match status" value="1"/>
</dbReference>
<feature type="compositionally biased region" description="Basic and acidic residues" evidence="2">
    <location>
        <begin position="564"/>
        <end position="577"/>
    </location>
</feature>
<feature type="region of interest" description="Disordered" evidence="2">
    <location>
        <begin position="536"/>
        <end position="578"/>
    </location>
</feature>
<evidence type="ECO:0000256" key="2">
    <source>
        <dbReference type="SAM" id="MobiDB-lite"/>
    </source>
</evidence>
<evidence type="ECO:0000313" key="3">
    <source>
        <dbReference type="EMBL" id="KAF5324565.1"/>
    </source>
</evidence>
<evidence type="ECO:0000313" key="4">
    <source>
        <dbReference type="Proteomes" id="UP000541558"/>
    </source>
</evidence>
<dbReference type="AlphaFoldDB" id="A0A8H5F5I0"/>
<proteinExistence type="predicted"/>
<organism evidence="3 4">
    <name type="scientific">Ephemerocybe angulata</name>
    <dbReference type="NCBI Taxonomy" id="980116"/>
    <lineage>
        <taxon>Eukaryota</taxon>
        <taxon>Fungi</taxon>
        <taxon>Dikarya</taxon>
        <taxon>Basidiomycota</taxon>
        <taxon>Agaricomycotina</taxon>
        <taxon>Agaricomycetes</taxon>
        <taxon>Agaricomycetidae</taxon>
        <taxon>Agaricales</taxon>
        <taxon>Agaricineae</taxon>
        <taxon>Psathyrellaceae</taxon>
        <taxon>Ephemerocybe</taxon>
    </lineage>
</organism>
<comment type="caution">
    <text evidence="3">The sequence shown here is derived from an EMBL/GenBank/DDBJ whole genome shotgun (WGS) entry which is preliminary data.</text>
</comment>